<dbReference type="GO" id="GO:0090729">
    <property type="term" value="F:toxin activity"/>
    <property type="evidence" value="ECO:0007669"/>
    <property type="project" value="UniProtKB-KW"/>
</dbReference>
<reference evidence="7 8" key="1">
    <citation type="submission" date="2020-08" db="EMBL/GenBank/DDBJ databases">
        <title>Genomic Encyclopedia of Type Strains, Phase IV (KMG-IV): sequencing the most valuable type-strain genomes for metagenomic binning, comparative biology and taxonomic classification.</title>
        <authorList>
            <person name="Goeker M."/>
        </authorList>
    </citation>
    <scope>NUCLEOTIDE SEQUENCE [LARGE SCALE GENOMIC DNA]</scope>
    <source>
        <strain evidence="7 8">DSM 25079</strain>
    </source>
</reference>
<dbReference type="InterPro" id="IPR029060">
    <property type="entry name" value="PIN-like_dom_sf"/>
</dbReference>
<dbReference type="PANTHER" id="PTHR35901">
    <property type="entry name" value="RIBONUCLEASE VAPC3"/>
    <property type="match status" value="1"/>
</dbReference>
<evidence type="ECO:0000259" key="6">
    <source>
        <dbReference type="Pfam" id="PF01850"/>
    </source>
</evidence>
<keyword evidence="3 5" id="KW-0479">Metal-binding</keyword>
<keyword evidence="2 5" id="KW-0540">Nuclease</keyword>
<feature type="binding site" evidence="5">
    <location>
        <position position="6"/>
    </location>
    <ligand>
        <name>Mg(2+)</name>
        <dbReference type="ChEBI" id="CHEBI:18420"/>
    </ligand>
</feature>
<comment type="similarity">
    <text evidence="5">Belongs to the PINc/VapC protein family.</text>
</comment>
<proteinExistence type="inferred from homology"/>
<dbReference type="PANTHER" id="PTHR35901:SF1">
    <property type="entry name" value="EXONUCLEASE VAPC9"/>
    <property type="match status" value="1"/>
</dbReference>
<keyword evidence="1 5" id="KW-1277">Toxin-antitoxin system</keyword>
<dbReference type="Proteomes" id="UP000549617">
    <property type="component" value="Unassembled WGS sequence"/>
</dbReference>
<feature type="binding site" evidence="5">
    <location>
        <position position="105"/>
    </location>
    <ligand>
        <name>Mg(2+)</name>
        <dbReference type="ChEBI" id="CHEBI:18420"/>
    </ligand>
</feature>
<comment type="caution">
    <text evidence="7">The sequence shown here is derived from an EMBL/GenBank/DDBJ whole genome shotgun (WGS) entry which is preliminary data.</text>
</comment>
<comment type="cofactor">
    <cofactor evidence="5">
        <name>Mg(2+)</name>
        <dbReference type="ChEBI" id="CHEBI:18420"/>
    </cofactor>
</comment>
<feature type="domain" description="PIN" evidence="6">
    <location>
        <begin position="4"/>
        <end position="129"/>
    </location>
</feature>
<sequence length="140" mass="15014">MTHYLDTSVLVALLTPEVQSNEVESWLSAHPSSLATSDWTVTEFSSALSIKLRTGQIEDVHRAAALTAFFALLGGALRLMPLTRVHFENAARIVDRQESGLRAGDALHLAVAREAAAELVTLDKLQAQAATSIGVTAHLI</sequence>
<evidence type="ECO:0000256" key="1">
    <source>
        <dbReference type="ARBA" id="ARBA00022649"/>
    </source>
</evidence>
<dbReference type="EMBL" id="JACIJC010000001">
    <property type="protein sequence ID" value="MBB5684632.1"/>
    <property type="molecule type" value="Genomic_DNA"/>
</dbReference>
<dbReference type="RefSeq" id="WP_184015113.1">
    <property type="nucleotide sequence ID" value="NZ_JACIJC010000001.1"/>
</dbReference>
<dbReference type="GO" id="GO:0016787">
    <property type="term" value="F:hydrolase activity"/>
    <property type="evidence" value="ECO:0007669"/>
    <property type="project" value="UniProtKB-KW"/>
</dbReference>
<organism evidence="7 8">
    <name type="scientific">Sphingobium boeckii</name>
    <dbReference type="NCBI Taxonomy" id="1082345"/>
    <lineage>
        <taxon>Bacteria</taxon>
        <taxon>Pseudomonadati</taxon>
        <taxon>Pseudomonadota</taxon>
        <taxon>Alphaproteobacteria</taxon>
        <taxon>Sphingomonadales</taxon>
        <taxon>Sphingomonadaceae</taxon>
        <taxon>Sphingobium</taxon>
    </lineage>
</organism>
<dbReference type="Gene3D" id="3.40.50.1010">
    <property type="entry name" value="5'-nuclease"/>
    <property type="match status" value="1"/>
</dbReference>
<dbReference type="SUPFAM" id="SSF88723">
    <property type="entry name" value="PIN domain-like"/>
    <property type="match status" value="1"/>
</dbReference>
<dbReference type="InterPro" id="IPR051619">
    <property type="entry name" value="TypeII_TA_RNase_PINc/VapC"/>
</dbReference>
<comment type="function">
    <text evidence="5">Toxic component of a toxin-antitoxin (TA) system. An RNase.</text>
</comment>
<dbReference type="AlphaFoldDB" id="A0A7W9ED07"/>
<evidence type="ECO:0000313" key="8">
    <source>
        <dbReference type="Proteomes" id="UP000549617"/>
    </source>
</evidence>
<evidence type="ECO:0000256" key="3">
    <source>
        <dbReference type="ARBA" id="ARBA00022723"/>
    </source>
</evidence>
<keyword evidence="4 5" id="KW-0378">Hydrolase</keyword>
<dbReference type="HAMAP" id="MF_00265">
    <property type="entry name" value="VapC_Nob1"/>
    <property type="match status" value="1"/>
</dbReference>
<gene>
    <name evidence="5" type="primary">vapC</name>
    <name evidence="7" type="ORF">FHS49_000623</name>
</gene>
<accession>A0A7W9ED07</accession>
<dbReference type="InterPro" id="IPR022907">
    <property type="entry name" value="VapC_family"/>
</dbReference>
<dbReference type="GO" id="GO:0004540">
    <property type="term" value="F:RNA nuclease activity"/>
    <property type="evidence" value="ECO:0007669"/>
    <property type="project" value="InterPro"/>
</dbReference>
<keyword evidence="8" id="KW-1185">Reference proteome</keyword>
<dbReference type="CDD" id="cd09874">
    <property type="entry name" value="PIN_MT3492-like"/>
    <property type="match status" value="1"/>
</dbReference>
<name>A0A7W9ED07_9SPHN</name>
<evidence type="ECO:0000256" key="5">
    <source>
        <dbReference type="HAMAP-Rule" id="MF_00265"/>
    </source>
</evidence>
<evidence type="ECO:0000256" key="2">
    <source>
        <dbReference type="ARBA" id="ARBA00022722"/>
    </source>
</evidence>
<keyword evidence="5" id="KW-0460">Magnesium</keyword>
<evidence type="ECO:0000313" key="7">
    <source>
        <dbReference type="EMBL" id="MBB5684632.1"/>
    </source>
</evidence>
<dbReference type="Pfam" id="PF01850">
    <property type="entry name" value="PIN"/>
    <property type="match status" value="1"/>
</dbReference>
<keyword evidence="5" id="KW-0800">Toxin</keyword>
<dbReference type="EC" id="3.1.-.-" evidence="5"/>
<dbReference type="GO" id="GO:0000287">
    <property type="term" value="F:magnesium ion binding"/>
    <property type="evidence" value="ECO:0007669"/>
    <property type="project" value="UniProtKB-UniRule"/>
</dbReference>
<dbReference type="InterPro" id="IPR002716">
    <property type="entry name" value="PIN_dom"/>
</dbReference>
<evidence type="ECO:0000256" key="4">
    <source>
        <dbReference type="ARBA" id="ARBA00022801"/>
    </source>
</evidence>
<protein>
    <recommendedName>
        <fullName evidence="5">Ribonuclease VapC</fullName>
        <shortName evidence="5">RNase VapC</shortName>
        <ecNumber evidence="5">3.1.-.-</ecNumber>
    </recommendedName>
    <alternativeName>
        <fullName evidence="5">Toxin VapC</fullName>
    </alternativeName>
</protein>